<reference evidence="2 4" key="2">
    <citation type="journal article" date="2013" name="Nature">
        <title>Insights into bilaterian evolution from three spiralian genomes.</title>
        <authorList>
            <person name="Simakov O."/>
            <person name="Marletaz F."/>
            <person name="Cho S.J."/>
            <person name="Edsinger-Gonzales E."/>
            <person name="Havlak P."/>
            <person name="Hellsten U."/>
            <person name="Kuo D.H."/>
            <person name="Larsson T."/>
            <person name="Lv J."/>
            <person name="Arendt D."/>
            <person name="Savage R."/>
            <person name="Osoegawa K."/>
            <person name="de Jong P."/>
            <person name="Grimwood J."/>
            <person name="Chapman J.A."/>
            <person name="Shapiro H."/>
            <person name="Aerts A."/>
            <person name="Otillar R.P."/>
            <person name="Terry A.Y."/>
            <person name="Boore J.L."/>
            <person name="Grigoriev I.V."/>
            <person name="Lindberg D.R."/>
            <person name="Seaver E.C."/>
            <person name="Weisblat D.A."/>
            <person name="Putnam N.H."/>
            <person name="Rokhsar D.S."/>
        </authorList>
    </citation>
    <scope>NUCLEOTIDE SEQUENCE</scope>
</reference>
<feature type="compositionally biased region" description="Polar residues" evidence="1">
    <location>
        <begin position="40"/>
        <end position="67"/>
    </location>
</feature>
<dbReference type="HOGENOM" id="CLU_1200977_0_0_1"/>
<feature type="region of interest" description="Disordered" evidence="1">
    <location>
        <begin position="1"/>
        <end position="83"/>
    </location>
</feature>
<protein>
    <submittedName>
        <fullName evidence="2 3">Uncharacterized protein</fullName>
    </submittedName>
</protein>
<dbReference type="KEGG" id="hro:HELRODRAFT_178533"/>
<sequence length="231" mass="26594">MEKRESLEPLSSSSPADNLVDIQQQDIQASKPLPRRKWSEQQLPKQQADKTSSSTDYLQGINQQNVQAPKPLPRLKRSQQQPLQQKTIELADSLKVIQQKHIQCTKPLSQDQQLMQQALEFQPKPLPRTNWLLKQQNKSRRPLQHKIGASEQDSNLPKPMQRTNGSKKQPLNGTKLQCKQQSKALESRPNITAVMEITLKKLQKTSKNNLLRSILLINILRLLMRSLERRP</sequence>
<evidence type="ECO:0000313" key="4">
    <source>
        <dbReference type="Proteomes" id="UP000015101"/>
    </source>
</evidence>
<organism evidence="3 4">
    <name type="scientific">Helobdella robusta</name>
    <name type="common">Californian leech</name>
    <dbReference type="NCBI Taxonomy" id="6412"/>
    <lineage>
        <taxon>Eukaryota</taxon>
        <taxon>Metazoa</taxon>
        <taxon>Spiralia</taxon>
        <taxon>Lophotrochozoa</taxon>
        <taxon>Annelida</taxon>
        <taxon>Clitellata</taxon>
        <taxon>Hirudinea</taxon>
        <taxon>Rhynchobdellida</taxon>
        <taxon>Glossiphoniidae</taxon>
        <taxon>Helobdella</taxon>
    </lineage>
</organism>
<dbReference type="CTD" id="20206817"/>
<name>T1FDB8_HELRO</name>
<keyword evidence="4" id="KW-1185">Reference proteome</keyword>
<reference evidence="3" key="3">
    <citation type="submission" date="2015-06" db="UniProtKB">
        <authorList>
            <consortium name="EnsemblMetazoa"/>
        </authorList>
    </citation>
    <scope>IDENTIFICATION</scope>
</reference>
<gene>
    <name evidence="3" type="primary">20206817</name>
    <name evidence="2" type="ORF">HELRODRAFT_178533</name>
</gene>
<dbReference type="GeneID" id="20206817"/>
<feature type="region of interest" description="Disordered" evidence="1">
    <location>
        <begin position="136"/>
        <end position="175"/>
    </location>
</feature>
<proteinExistence type="predicted"/>
<dbReference type="AlphaFoldDB" id="T1FDB8"/>
<reference evidence="4" key="1">
    <citation type="submission" date="2012-12" db="EMBL/GenBank/DDBJ databases">
        <authorList>
            <person name="Hellsten U."/>
            <person name="Grimwood J."/>
            <person name="Chapman J.A."/>
            <person name="Shapiro H."/>
            <person name="Aerts A."/>
            <person name="Otillar R.P."/>
            <person name="Terry A.Y."/>
            <person name="Boore J.L."/>
            <person name="Simakov O."/>
            <person name="Marletaz F."/>
            <person name="Cho S.-J."/>
            <person name="Edsinger-Gonzales E."/>
            <person name="Havlak P."/>
            <person name="Kuo D.-H."/>
            <person name="Larsson T."/>
            <person name="Lv J."/>
            <person name="Arendt D."/>
            <person name="Savage R."/>
            <person name="Osoegawa K."/>
            <person name="de Jong P."/>
            <person name="Lindberg D.R."/>
            <person name="Seaver E.C."/>
            <person name="Weisblat D.A."/>
            <person name="Putnam N.H."/>
            <person name="Grigoriev I.V."/>
            <person name="Rokhsar D.S."/>
        </authorList>
    </citation>
    <scope>NUCLEOTIDE SEQUENCE</scope>
</reference>
<evidence type="ECO:0000313" key="2">
    <source>
        <dbReference type="EMBL" id="ESN97084.1"/>
    </source>
</evidence>
<dbReference type="EMBL" id="KB097456">
    <property type="protein sequence ID" value="ESN97084.1"/>
    <property type="molecule type" value="Genomic_DNA"/>
</dbReference>
<feature type="compositionally biased region" description="Polar residues" evidence="1">
    <location>
        <begin position="151"/>
        <end position="175"/>
    </location>
</feature>
<dbReference type="RefSeq" id="XP_009024865.1">
    <property type="nucleotide sequence ID" value="XM_009026617.1"/>
</dbReference>
<dbReference type="InParanoid" id="T1FDB8"/>
<evidence type="ECO:0000256" key="1">
    <source>
        <dbReference type="SAM" id="MobiDB-lite"/>
    </source>
</evidence>
<evidence type="ECO:0000313" key="3">
    <source>
        <dbReference type="EnsemblMetazoa" id="HelroP178533"/>
    </source>
</evidence>
<dbReference type="EMBL" id="AMQM01006471">
    <property type="status" value="NOT_ANNOTATED_CDS"/>
    <property type="molecule type" value="Genomic_DNA"/>
</dbReference>
<dbReference type="Proteomes" id="UP000015101">
    <property type="component" value="Unassembled WGS sequence"/>
</dbReference>
<dbReference type="EnsemblMetazoa" id="HelroT178533">
    <property type="protein sequence ID" value="HelroP178533"/>
    <property type="gene ID" value="HelroG178533"/>
</dbReference>
<accession>T1FDB8</accession>